<dbReference type="Gene3D" id="3.30.70.1060">
    <property type="entry name" value="Dimeric alpha+beta barrel"/>
    <property type="match status" value="1"/>
</dbReference>
<dbReference type="Proteomes" id="UP000313359">
    <property type="component" value="Unassembled WGS sequence"/>
</dbReference>
<keyword evidence="3" id="KW-1185">Reference proteome</keyword>
<dbReference type="InterPro" id="IPR005545">
    <property type="entry name" value="YCII"/>
</dbReference>
<evidence type="ECO:0000259" key="1">
    <source>
        <dbReference type="Pfam" id="PF03795"/>
    </source>
</evidence>
<dbReference type="Pfam" id="PF03795">
    <property type="entry name" value="YCII"/>
    <property type="match status" value="1"/>
</dbReference>
<gene>
    <name evidence="2" type="ORF">L227DRAFT_505714</name>
</gene>
<dbReference type="SUPFAM" id="SSF54909">
    <property type="entry name" value="Dimeric alpha+beta barrel"/>
    <property type="match status" value="1"/>
</dbReference>
<reference evidence="2" key="1">
    <citation type="journal article" date="2018" name="Genome Biol. Evol.">
        <title>Genomics and development of Lentinus tigrinus, a white-rot wood-decaying mushroom with dimorphic fruiting bodies.</title>
        <authorList>
            <person name="Wu B."/>
            <person name="Xu Z."/>
            <person name="Knudson A."/>
            <person name="Carlson A."/>
            <person name="Chen N."/>
            <person name="Kovaka S."/>
            <person name="LaButti K."/>
            <person name="Lipzen A."/>
            <person name="Pennachio C."/>
            <person name="Riley R."/>
            <person name="Schakwitz W."/>
            <person name="Umezawa K."/>
            <person name="Ohm R.A."/>
            <person name="Grigoriev I.V."/>
            <person name="Nagy L.G."/>
            <person name="Gibbons J."/>
            <person name="Hibbett D."/>
        </authorList>
    </citation>
    <scope>NUCLEOTIDE SEQUENCE [LARGE SCALE GENOMIC DNA]</scope>
    <source>
        <strain evidence="2">ALCF2SS1-6</strain>
    </source>
</reference>
<dbReference type="AlphaFoldDB" id="A0A5C2S3G7"/>
<dbReference type="PANTHER" id="PTHR33606:SF3">
    <property type="entry name" value="PROTEIN YCII"/>
    <property type="match status" value="1"/>
</dbReference>
<proteinExistence type="predicted"/>
<protein>
    <recommendedName>
        <fullName evidence="1">YCII-related domain-containing protein</fullName>
    </recommendedName>
</protein>
<dbReference type="EMBL" id="ML122277">
    <property type="protein sequence ID" value="RPD58153.1"/>
    <property type="molecule type" value="Genomic_DNA"/>
</dbReference>
<accession>A0A5C2S3G7</accession>
<feature type="domain" description="YCII-related" evidence="1">
    <location>
        <begin position="11"/>
        <end position="95"/>
    </location>
</feature>
<dbReference type="InterPro" id="IPR051807">
    <property type="entry name" value="Sec-metab_biosynth-assoc"/>
</dbReference>
<organism evidence="2 3">
    <name type="scientific">Lentinus tigrinus ALCF2SS1-6</name>
    <dbReference type="NCBI Taxonomy" id="1328759"/>
    <lineage>
        <taxon>Eukaryota</taxon>
        <taxon>Fungi</taxon>
        <taxon>Dikarya</taxon>
        <taxon>Basidiomycota</taxon>
        <taxon>Agaricomycotina</taxon>
        <taxon>Agaricomycetes</taxon>
        <taxon>Polyporales</taxon>
        <taxon>Polyporaceae</taxon>
        <taxon>Lentinus</taxon>
    </lineage>
</organism>
<dbReference type="OrthoDB" id="5519740at2759"/>
<name>A0A5C2S3G7_9APHY</name>
<evidence type="ECO:0000313" key="2">
    <source>
        <dbReference type="EMBL" id="RPD58153.1"/>
    </source>
</evidence>
<sequence>MSFAASKKNYYLINAPDISNSQRAKHTPQHMENSMPLVRSGYIVAAGVFLPAGINSSDADAVNKASGSYVIVQADTVEQAWATLKEDVFWTSGEVWDHDKLTVTPVYVAVPKVE</sequence>
<dbReference type="PANTHER" id="PTHR33606">
    <property type="entry name" value="PROTEIN YCII"/>
    <property type="match status" value="1"/>
</dbReference>
<evidence type="ECO:0000313" key="3">
    <source>
        <dbReference type="Proteomes" id="UP000313359"/>
    </source>
</evidence>
<dbReference type="InterPro" id="IPR011008">
    <property type="entry name" value="Dimeric_a/b-barrel"/>
</dbReference>